<evidence type="ECO:0000259" key="9">
    <source>
        <dbReference type="PROSITE" id="PS50125"/>
    </source>
</evidence>
<keyword evidence="3" id="KW-0547">Nucleotide-binding</keyword>
<dbReference type="GO" id="GO:0004383">
    <property type="term" value="F:guanylate cyclase activity"/>
    <property type="evidence" value="ECO:0007669"/>
    <property type="project" value="TreeGrafter"/>
</dbReference>
<dbReference type="Gene3D" id="3.30.70.1230">
    <property type="entry name" value="Nucleotide cyclase"/>
    <property type="match status" value="1"/>
</dbReference>
<dbReference type="GO" id="GO:0001653">
    <property type="term" value="F:peptide receptor activity"/>
    <property type="evidence" value="ECO:0007669"/>
    <property type="project" value="TreeGrafter"/>
</dbReference>
<dbReference type="Pfam" id="PF00211">
    <property type="entry name" value="Guanylate_cyc"/>
    <property type="match status" value="1"/>
</dbReference>
<dbReference type="GO" id="GO:0007168">
    <property type="term" value="P:receptor guanylyl cyclase signaling pathway"/>
    <property type="evidence" value="ECO:0007669"/>
    <property type="project" value="TreeGrafter"/>
</dbReference>
<dbReference type="AlphaFoldDB" id="A0A9N8DB71"/>
<accession>A0A9N8DB71</accession>
<evidence type="ECO:0000256" key="3">
    <source>
        <dbReference type="ARBA" id="ARBA00022741"/>
    </source>
</evidence>
<gene>
    <name evidence="10" type="ORF">SEMRO_21_G014530.1</name>
</gene>
<dbReference type="PANTHER" id="PTHR11920">
    <property type="entry name" value="GUANYLYL CYCLASE"/>
    <property type="match status" value="1"/>
</dbReference>
<feature type="transmembrane region" description="Helical" evidence="8">
    <location>
        <begin position="451"/>
        <end position="472"/>
    </location>
</feature>
<evidence type="ECO:0000256" key="6">
    <source>
        <dbReference type="ARBA" id="ARBA00023239"/>
    </source>
</evidence>
<dbReference type="GO" id="GO:0004016">
    <property type="term" value="F:adenylate cyclase activity"/>
    <property type="evidence" value="ECO:0007669"/>
    <property type="project" value="TreeGrafter"/>
</dbReference>
<keyword evidence="6" id="KW-0456">Lyase</keyword>
<dbReference type="SMART" id="SM00044">
    <property type="entry name" value="CYCc"/>
    <property type="match status" value="1"/>
</dbReference>
<dbReference type="InterPro" id="IPR029787">
    <property type="entry name" value="Nucleotide_cyclase"/>
</dbReference>
<evidence type="ECO:0000256" key="7">
    <source>
        <dbReference type="SAM" id="MobiDB-lite"/>
    </source>
</evidence>
<evidence type="ECO:0000313" key="10">
    <source>
        <dbReference type="EMBL" id="CAB9497506.1"/>
    </source>
</evidence>
<dbReference type="GO" id="GO:0000166">
    <property type="term" value="F:nucleotide binding"/>
    <property type="evidence" value="ECO:0007669"/>
    <property type="project" value="UniProtKB-KW"/>
</dbReference>
<dbReference type="PROSITE" id="PS50125">
    <property type="entry name" value="GUANYLATE_CYCLASE_2"/>
    <property type="match status" value="1"/>
</dbReference>
<organism evidence="10 11">
    <name type="scientific">Seminavis robusta</name>
    <dbReference type="NCBI Taxonomy" id="568900"/>
    <lineage>
        <taxon>Eukaryota</taxon>
        <taxon>Sar</taxon>
        <taxon>Stramenopiles</taxon>
        <taxon>Ochrophyta</taxon>
        <taxon>Bacillariophyta</taxon>
        <taxon>Bacillariophyceae</taxon>
        <taxon>Bacillariophycidae</taxon>
        <taxon>Naviculales</taxon>
        <taxon>Naviculaceae</taxon>
        <taxon>Seminavis</taxon>
    </lineage>
</organism>
<dbReference type="GO" id="GO:0035556">
    <property type="term" value="P:intracellular signal transduction"/>
    <property type="evidence" value="ECO:0007669"/>
    <property type="project" value="InterPro"/>
</dbReference>
<dbReference type="PANTHER" id="PTHR11920:SF335">
    <property type="entry name" value="GUANYLATE CYCLASE"/>
    <property type="match status" value="1"/>
</dbReference>
<proteinExistence type="predicted"/>
<dbReference type="OrthoDB" id="1890790at2759"/>
<evidence type="ECO:0000256" key="1">
    <source>
        <dbReference type="ARBA" id="ARBA00004370"/>
    </source>
</evidence>
<protein>
    <submittedName>
        <fullName evidence="10">Receptor-type guanylate cyclase gcy</fullName>
    </submittedName>
</protein>
<dbReference type="Proteomes" id="UP001153069">
    <property type="component" value="Unassembled WGS sequence"/>
</dbReference>
<keyword evidence="2 8" id="KW-0812">Transmembrane</keyword>
<dbReference type="CDD" id="cd07302">
    <property type="entry name" value="CHD"/>
    <property type="match status" value="1"/>
</dbReference>
<feature type="region of interest" description="Disordered" evidence="7">
    <location>
        <begin position="752"/>
        <end position="785"/>
    </location>
</feature>
<evidence type="ECO:0000256" key="8">
    <source>
        <dbReference type="SAM" id="Phobius"/>
    </source>
</evidence>
<dbReference type="SUPFAM" id="SSF55073">
    <property type="entry name" value="Nucleotide cyclase"/>
    <property type="match status" value="1"/>
</dbReference>
<reference evidence="10" key="1">
    <citation type="submission" date="2020-06" db="EMBL/GenBank/DDBJ databases">
        <authorList>
            <consortium name="Plant Systems Biology data submission"/>
        </authorList>
    </citation>
    <scope>NUCLEOTIDE SEQUENCE</scope>
    <source>
        <strain evidence="10">D6</strain>
    </source>
</reference>
<evidence type="ECO:0000313" key="11">
    <source>
        <dbReference type="Proteomes" id="UP001153069"/>
    </source>
</evidence>
<dbReference type="GO" id="GO:0005886">
    <property type="term" value="C:plasma membrane"/>
    <property type="evidence" value="ECO:0007669"/>
    <property type="project" value="TreeGrafter"/>
</dbReference>
<evidence type="ECO:0000256" key="5">
    <source>
        <dbReference type="ARBA" id="ARBA00023136"/>
    </source>
</evidence>
<evidence type="ECO:0000256" key="4">
    <source>
        <dbReference type="ARBA" id="ARBA00022989"/>
    </source>
</evidence>
<dbReference type="EMBL" id="CAICTM010000021">
    <property type="protein sequence ID" value="CAB9497506.1"/>
    <property type="molecule type" value="Genomic_DNA"/>
</dbReference>
<comment type="subcellular location">
    <subcellularLocation>
        <location evidence="1">Membrane</location>
    </subcellularLocation>
</comment>
<feature type="domain" description="Guanylate cyclase" evidence="9">
    <location>
        <begin position="542"/>
        <end position="679"/>
    </location>
</feature>
<dbReference type="InterPro" id="IPR050401">
    <property type="entry name" value="Cyclic_nucleotide_synthase"/>
</dbReference>
<feature type="transmembrane region" description="Helical" evidence="8">
    <location>
        <begin position="71"/>
        <end position="91"/>
    </location>
</feature>
<dbReference type="InterPro" id="IPR001054">
    <property type="entry name" value="A/G_cyclase"/>
</dbReference>
<keyword evidence="10" id="KW-0675">Receptor</keyword>
<comment type="caution">
    <text evidence="10">The sequence shown here is derived from an EMBL/GenBank/DDBJ whole genome shotgun (WGS) entry which is preliminary data.</text>
</comment>
<sequence length="785" mass="88109">MVLQKKEKTDFESPSTLTNKMTNVNLEEFEDESLASGEGLDESSAVNRNSDVAMRDLAHKEEIAVWRLKKILVALLLCVALAICLFVFFLIQNNETASFEQDFEVMADKMVDRIGRNFLQRIGIMEDFCLQYTHQGQTQIYPSWPFVMLPGRSFHYLAEKAALLSDTMSMSIAHIVTTEQKEEWKMYVEESRDWLPEAQAAMNGISLEQARNESITIPAEIINMDKKPPYMVTNETGPYGVFWQNYPAHNDHMYSFNLLSHPHYHDNIELVVAEGRPALLSSYDFMDQEAAAKDPRKKMHDASLKVYEKHGGLPYQNDPLGPTLLPIFKDFDQKEVVGFMVFGVYWRTLLNRLLPTGTDGVVVVLENTAGQQYTYRIDGTDATFEGHGDFHDTRYDHLEAVGYIRSDMDGDVAAAFQARVEDSENSHLDTNYRVRVYPSQLFESAYRTDRAWLFALSLAMVFVFTSSVFIMYDYCVERRQKIVAQSAEKSGAIVHSLFPEQVRDRLYEDNKAKKKQIGDGFEAIASDPVTPAANAHLYPECTVFFCDIAGFTKWSSCRTPVEVFELLEALYAAFDANAKRRKVFKIETIGDCYVATTGLPKAQPGHALIMARFANDCMKSALELVHEDGELCQKLGKDTSELAVRVGMHSGPVTAGVLRGDKQRFQIFGDTVNTASRMESNGVPNRIHVSESTAQFLKQAGKEHWLTPREDKITAKGKGLMQTYWVVVSSGGSTAPSSTVGSVDMGVDPSFRSVASRSSQEKETLGKTDPSTTSATKEAIGDDWV</sequence>
<keyword evidence="5 8" id="KW-0472">Membrane</keyword>
<keyword evidence="4 8" id="KW-1133">Transmembrane helix</keyword>
<evidence type="ECO:0000256" key="2">
    <source>
        <dbReference type="ARBA" id="ARBA00022692"/>
    </source>
</evidence>
<name>A0A9N8DB71_9STRA</name>
<keyword evidence="11" id="KW-1185">Reference proteome</keyword>